<dbReference type="InterPro" id="IPR000780">
    <property type="entry name" value="CheR_MeTrfase"/>
</dbReference>
<dbReference type="RefSeq" id="WP_206104416.1">
    <property type="nucleotide sequence ID" value="NZ_CP070969.1"/>
</dbReference>
<dbReference type="PROSITE" id="PS50123">
    <property type="entry name" value="CHER"/>
    <property type="match status" value="1"/>
</dbReference>
<keyword evidence="3" id="KW-0489">Methyltransferase</keyword>
<evidence type="ECO:0000313" key="7">
    <source>
        <dbReference type="EMBL" id="QSF46966.1"/>
    </source>
</evidence>
<evidence type="ECO:0000256" key="3">
    <source>
        <dbReference type="ARBA" id="ARBA00022603"/>
    </source>
</evidence>
<dbReference type="PIRSF" id="PIRSF000410">
    <property type="entry name" value="CheR"/>
    <property type="match status" value="1"/>
</dbReference>
<name>A0ABX7LIF6_9BACL</name>
<organism evidence="7 8">
    <name type="scientific">Paenibacillus tianjinensis</name>
    <dbReference type="NCBI Taxonomy" id="2810347"/>
    <lineage>
        <taxon>Bacteria</taxon>
        <taxon>Bacillati</taxon>
        <taxon>Bacillota</taxon>
        <taxon>Bacilli</taxon>
        <taxon>Bacillales</taxon>
        <taxon>Paenibacillaceae</taxon>
        <taxon>Paenibacillus</taxon>
    </lineage>
</organism>
<keyword evidence="8" id="KW-1185">Reference proteome</keyword>
<dbReference type="SUPFAM" id="SSF53335">
    <property type="entry name" value="S-adenosyl-L-methionine-dependent methyltransferases"/>
    <property type="match status" value="1"/>
</dbReference>
<evidence type="ECO:0000256" key="2">
    <source>
        <dbReference type="ARBA" id="ARBA00012534"/>
    </source>
</evidence>
<dbReference type="InterPro" id="IPR050903">
    <property type="entry name" value="Bact_Chemotaxis_MeTrfase"/>
</dbReference>
<dbReference type="SMART" id="SM00138">
    <property type="entry name" value="MeTrc"/>
    <property type="match status" value="1"/>
</dbReference>
<evidence type="ECO:0000259" key="6">
    <source>
        <dbReference type="PROSITE" id="PS50123"/>
    </source>
</evidence>
<dbReference type="EC" id="2.1.1.80" evidence="2"/>
<dbReference type="InterPro" id="IPR022642">
    <property type="entry name" value="CheR_C"/>
</dbReference>
<dbReference type="SUPFAM" id="SSF47757">
    <property type="entry name" value="Chemotaxis receptor methyltransferase CheR, N-terminal domain"/>
    <property type="match status" value="1"/>
</dbReference>
<dbReference type="PRINTS" id="PR00996">
    <property type="entry name" value="CHERMTFRASE"/>
</dbReference>
<dbReference type="Gene3D" id="1.10.155.10">
    <property type="entry name" value="Chemotaxis receptor methyltransferase CheR, N-terminal domain"/>
    <property type="match status" value="1"/>
</dbReference>
<dbReference type="Gene3D" id="3.40.50.150">
    <property type="entry name" value="Vaccinia Virus protein VP39"/>
    <property type="match status" value="1"/>
</dbReference>
<dbReference type="InterPro" id="IPR029063">
    <property type="entry name" value="SAM-dependent_MTases_sf"/>
</dbReference>
<proteinExistence type="predicted"/>
<dbReference type="PANTHER" id="PTHR24422:SF19">
    <property type="entry name" value="CHEMOTAXIS PROTEIN METHYLTRANSFERASE"/>
    <property type="match status" value="1"/>
</dbReference>
<dbReference type="EMBL" id="CP070969">
    <property type="protein sequence ID" value="QSF46966.1"/>
    <property type="molecule type" value="Genomic_DNA"/>
</dbReference>
<reference evidence="7 8" key="1">
    <citation type="submission" date="2021-02" db="EMBL/GenBank/DDBJ databases">
        <title>Paenibacillus tianjinensis sp. nov.</title>
        <authorList>
            <person name="Liu H."/>
        </authorList>
    </citation>
    <scope>NUCLEOTIDE SEQUENCE [LARGE SCALE GENOMIC DNA]</scope>
    <source>
        <strain evidence="7 8">TB2019</strain>
    </source>
</reference>
<evidence type="ECO:0000256" key="4">
    <source>
        <dbReference type="ARBA" id="ARBA00022679"/>
    </source>
</evidence>
<evidence type="ECO:0000256" key="1">
    <source>
        <dbReference type="ARBA" id="ARBA00001541"/>
    </source>
</evidence>
<evidence type="ECO:0000313" key="8">
    <source>
        <dbReference type="Proteomes" id="UP000663452"/>
    </source>
</evidence>
<evidence type="ECO:0000256" key="5">
    <source>
        <dbReference type="ARBA" id="ARBA00022691"/>
    </source>
</evidence>
<dbReference type="InterPro" id="IPR036804">
    <property type="entry name" value="CheR_N_sf"/>
</dbReference>
<protein>
    <recommendedName>
        <fullName evidence="2">protein-glutamate O-methyltransferase</fullName>
        <ecNumber evidence="2">2.1.1.80</ecNumber>
    </recommendedName>
</protein>
<dbReference type="Proteomes" id="UP000663452">
    <property type="component" value="Chromosome"/>
</dbReference>
<keyword evidence="4" id="KW-0808">Transferase</keyword>
<accession>A0ABX7LIF6</accession>
<sequence length="272" mass="31666">MISMTDMEFAQLAELIKARAGIHLKMEKRAMMAGRLQKIVQDKGMTSFSEYYRFLQGQGRSNTAELALLVDKISTNHTFFMRERGHFAYFQQNVLPELMNRRSDRDLRVWSAGCSSGEEPYVLSMLIDEAFTGGRNGWDTQLLATDISQTALETARRGIYGADALQELPGRWIQKYFEPSAGGGLSVKPIIRNQVLFRKFNLMEECFPFTRRFQAIFCRNVMIYFDQATRDRLVRRFYEWTEPGGYLFIGHSESLDRERTAYRYIMPAVYRK</sequence>
<feature type="domain" description="CheR-type methyltransferase" evidence="6">
    <location>
        <begin position="1"/>
        <end position="272"/>
    </location>
</feature>
<dbReference type="Pfam" id="PF03705">
    <property type="entry name" value="CheR_N"/>
    <property type="match status" value="1"/>
</dbReference>
<comment type="catalytic activity">
    <reaction evidence="1">
        <text>L-glutamyl-[protein] + S-adenosyl-L-methionine = [protein]-L-glutamate 5-O-methyl ester + S-adenosyl-L-homocysteine</text>
        <dbReference type="Rhea" id="RHEA:24452"/>
        <dbReference type="Rhea" id="RHEA-COMP:10208"/>
        <dbReference type="Rhea" id="RHEA-COMP:10311"/>
        <dbReference type="ChEBI" id="CHEBI:29973"/>
        <dbReference type="ChEBI" id="CHEBI:57856"/>
        <dbReference type="ChEBI" id="CHEBI:59789"/>
        <dbReference type="ChEBI" id="CHEBI:82795"/>
        <dbReference type="EC" id="2.1.1.80"/>
    </reaction>
</comment>
<dbReference type="Pfam" id="PF01739">
    <property type="entry name" value="CheR"/>
    <property type="match status" value="1"/>
</dbReference>
<keyword evidence="5" id="KW-0949">S-adenosyl-L-methionine</keyword>
<dbReference type="PANTHER" id="PTHR24422">
    <property type="entry name" value="CHEMOTAXIS PROTEIN METHYLTRANSFERASE"/>
    <property type="match status" value="1"/>
</dbReference>
<gene>
    <name evidence="7" type="ORF">JRJ22_10590</name>
</gene>
<dbReference type="InterPro" id="IPR026024">
    <property type="entry name" value="Chemotaxis_MeTrfase_CheR"/>
</dbReference>
<dbReference type="InterPro" id="IPR022641">
    <property type="entry name" value="CheR_N"/>
</dbReference>